<organism evidence="5">
    <name type="scientific">Picea sitchensis</name>
    <name type="common">Sitka spruce</name>
    <name type="synonym">Pinus sitchensis</name>
    <dbReference type="NCBI Taxonomy" id="3332"/>
    <lineage>
        <taxon>Eukaryota</taxon>
        <taxon>Viridiplantae</taxon>
        <taxon>Streptophyta</taxon>
        <taxon>Embryophyta</taxon>
        <taxon>Tracheophyta</taxon>
        <taxon>Spermatophyta</taxon>
        <taxon>Pinopsida</taxon>
        <taxon>Pinidae</taxon>
        <taxon>Conifers I</taxon>
        <taxon>Pinales</taxon>
        <taxon>Pinaceae</taxon>
        <taxon>Picea</taxon>
    </lineage>
</organism>
<dbReference type="PROSITE" id="PS01031">
    <property type="entry name" value="SHSP"/>
    <property type="match status" value="1"/>
</dbReference>
<dbReference type="InterPro" id="IPR031107">
    <property type="entry name" value="Small_HSP"/>
</dbReference>
<feature type="domain" description="SHSP" evidence="4">
    <location>
        <begin position="19"/>
        <end position="134"/>
    </location>
</feature>
<evidence type="ECO:0000256" key="1">
    <source>
        <dbReference type="ARBA" id="ARBA00023016"/>
    </source>
</evidence>
<dbReference type="EMBL" id="EF087388">
    <property type="protein sequence ID" value="ABK26632.1"/>
    <property type="molecule type" value="mRNA"/>
</dbReference>
<proteinExistence type="evidence at transcript level"/>
<keyword evidence="1" id="KW-0346">Stress response</keyword>
<comment type="similarity">
    <text evidence="2 3">Belongs to the small heat shock protein (HSP20) family.</text>
</comment>
<dbReference type="InterPro" id="IPR002068">
    <property type="entry name" value="A-crystallin/Hsp20_dom"/>
</dbReference>
<dbReference type="Pfam" id="PF00011">
    <property type="entry name" value="HSP20"/>
    <property type="match status" value="1"/>
</dbReference>
<dbReference type="OMA" id="ENLVWHV"/>
<reference evidence="5" key="1">
    <citation type="journal article" date="2008" name="BMC Genomics">
        <title>A conifer genomics resource of 200,000 spruce (Picea spp.) ESTs and 6,464 high-quality, sequence-finished full-length cDNAs for Sitka spruce (Picea sitchensis).</title>
        <authorList>
            <person name="Ralph S.G."/>
            <person name="Chun H.J."/>
            <person name="Kolosova N."/>
            <person name="Cooper D."/>
            <person name="Oddy C."/>
            <person name="Ritland C.E."/>
            <person name="Kirkpatrick R."/>
            <person name="Moore R."/>
            <person name="Barber S."/>
            <person name="Holt R.A."/>
            <person name="Jones S.J."/>
            <person name="Marra M.A."/>
            <person name="Douglas C.J."/>
            <person name="Ritland K."/>
            <person name="Bohlmann J."/>
        </authorList>
    </citation>
    <scope>NUCLEOTIDE SEQUENCE</scope>
    <source>
        <tissue evidence="5">Green portion of the leader tissue</tissue>
    </source>
</reference>
<dbReference type="PANTHER" id="PTHR11527">
    <property type="entry name" value="HEAT-SHOCK PROTEIN 20 FAMILY MEMBER"/>
    <property type="match status" value="1"/>
</dbReference>
<evidence type="ECO:0000256" key="2">
    <source>
        <dbReference type="PROSITE-ProRule" id="PRU00285"/>
    </source>
</evidence>
<name>A9P171_PICSI</name>
<dbReference type="CDD" id="cd06472">
    <property type="entry name" value="ACD_ScHsp26_like"/>
    <property type="match status" value="1"/>
</dbReference>
<evidence type="ECO:0000313" key="5">
    <source>
        <dbReference type="EMBL" id="ABK26632.1"/>
    </source>
</evidence>
<protein>
    <recommendedName>
        <fullName evidence="4">SHSP domain-containing protein</fullName>
    </recommendedName>
</protein>
<sequence>MAPSYMRDPLLHFLPFRFSTDDSATGQVDWLETPNAHIFKVNVPGMNKDDIKIQVEDGHILHIKGEGKKEEDKTEGMWHCMERGRGSFSRQFGLPEDVKMDHIKAQVENGVLTIIAPKDSNPKTRVQNINISSKL</sequence>
<dbReference type="SUPFAM" id="SSF49764">
    <property type="entry name" value="HSP20-like chaperones"/>
    <property type="match status" value="1"/>
</dbReference>
<evidence type="ECO:0000259" key="4">
    <source>
        <dbReference type="PROSITE" id="PS01031"/>
    </source>
</evidence>
<dbReference type="AlphaFoldDB" id="A9P171"/>
<accession>A9P171</accession>
<dbReference type="Gene3D" id="2.60.40.790">
    <property type="match status" value="1"/>
</dbReference>
<dbReference type="InterPro" id="IPR008978">
    <property type="entry name" value="HSP20-like_chaperone"/>
</dbReference>
<evidence type="ECO:0000256" key="3">
    <source>
        <dbReference type="RuleBase" id="RU003616"/>
    </source>
</evidence>